<dbReference type="AlphaFoldDB" id="A0A8S3TYW3"/>
<organism evidence="1 2">
    <name type="scientific">Mytilus edulis</name>
    <name type="common">Blue mussel</name>
    <dbReference type="NCBI Taxonomy" id="6550"/>
    <lineage>
        <taxon>Eukaryota</taxon>
        <taxon>Metazoa</taxon>
        <taxon>Spiralia</taxon>
        <taxon>Lophotrochozoa</taxon>
        <taxon>Mollusca</taxon>
        <taxon>Bivalvia</taxon>
        <taxon>Autobranchia</taxon>
        <taxon>Pteriomorphia</taxon>
        <taxon>Mytilida</taxon>
        <taxon>Mytiloidea</taxon>
        <taxon>Mytilidae</taxon>
        <taxon>Mytilinae</taxon>
        <taxon>Mytilus</taxon>
    </lineage>
</organism>
<evidence type="ECO:0000313" key="1">
    <source>
        <dbReference type="EMBL" id="CAG2238818.1"/>
    </source>
</evidence>
<evidence type="ECO:0000313" key="2">
    <source>
        <dbReference type="Proteomes" id="UP000683360"/>
    </source>
</evidence>
<dbReference type="Proteomes" id="UP000683360">
    <property type="component" value="Unassembled WGS sequence"/>
</dbReference>
<gene>
    <name evidence="1" type="ORF">MEDL_51258</name>
</gene>
<dbReference type="EMBL" id="CAJPWZ010002493">
    <property type="protein sequence ID" value="CAG2238818.1"/>
    <property type="molecule type" value="Genomic_DNA"/>
</dbReference>
<keyword evidence="2" id="KW-1185">Reference proteome</keyword>
<proteinExistence type="predicted"/>
<sequence length="239" mass="27534">MQLITSLTDIVHICYSPYESRSPKTILRLYNQCFIFAIMSRTVFGIPSKMTARKFFGSHFHSLTIHAPESFRIFNLKSIVTEQEERCVGDLRRVSETTSNRQAGQIVDNAIMRVTTQQQFAYKQDSFPIQDSSISKQARLLPPRPRTTFSADLIKNRSVLVSAHLKKDFRSLSVARMWWMWEGGNVVFIDGPEDPPVHGEGPPFHNFRSSSLKKRLSYLQDIWIFILDLLRMVCIDLGC</sequence>
<protein>
    <submittedName>
        <fullName evidence="1">Uncharacterized protein</fullName>
    </submittedName>
</protein>
<accession>A0A8S3TYW3</accession>
<name>A0A8S3TYW3_MYTED</name>
<comment type="caution">
    <text evidence="1">The sequence shown here is derived from an EMBL/GenBank/DDBJ whole genome shotgun (WGS) entry which is preliminary data.</text>
</comment>
<dbReference type="OrthoDB" id="5988746at2759"/>
<reference evidence="1" key="1">
    <citation type="submission" date="2021-03" db="EMBL/GenBank/DDBJ databases">
        <authorList>
            <person name="Bekaert M."/>
        </authorList>
    </citation>
    <scope>NUCLEOTIDE SEQUENCE</scope>
</reference>